<organism evidence="2 3">
    <name type="scientific">Prosthecobacter fusiformis</name>
    <dbReference type="NCBI Taxonomy" id="48464"/>
    <lineage>
        <taxon>Bacteria</taxon>
        <taxon>Pseudomonadati</taxon>
        <taxon>Verrucomicrobiota</taxon>
        <taxon>Verrucomicrobiia</taxon>
        <taxon>Verrucomicrobiales</taxon>
        <taxon>Verrucomicrobiaceae</taxon>
        <taxon>Prosthecobacter</taxon>
    </lineage>
</organism>
<dbReference type="OrthoDB" id="199065at2"/>
<evidence type="ECO:0000259" key="1">
    <source>
        <dbReference type="Pfam" id="PF13224"/>
    </source>
</evidence>
<protein>
    <submittedName>
        <fullName evidence="2">Uncharacterized protein DUF4032</fullName>
    </submittedName>
</protein>
<accession>A0A4R7RK57</accession>
<comment type="caution">
    <text evidence="2">The sequence shown here is derived from an EMBL/GenBank/DDBJ whole genome shotgun (WGS) entry which is preliminary data.</text>
</comment>
<dbReference type="EMBL" id="SOCA01000010">
    <property type="protein sequence ID" value="TDU64577.1"/>
    <property type="molecule type" value="Genomic_DNA"/>
</dbReference>
<gene>
    <name evidence="2" type="ORF">EI77_04027</name>
</gene>
<reference evidence="2 3" key="1">
    <citation type="submission" date="2019-03" db="EMBL/GenBank/DDBJ databases">
        <title>Genomic Encyclopedia of Archaeal and Bacterial Type Strains, Phase II (KMG-II): from individual species to whole genera.</title>
        <authorList>
            <person name="Goeker M."/>
        </authorList>
    </citation>
    <scope>NUCLEOTIDE SEQUENCE [LARGE SCALE GENOMIC DNA]</scope>
    <source>
        <strain evidence="2 3">ATCC 25309</strain>
    </source>
</reference>
<keyword evidence="3" id="KW-1185">Reference proteome</keyword>
<name>A0A4R7RK57_9BACT</name>
<proteinExistence type="predicted"/>
<dbReference type="Pfam" id="PF13224">
    <property type="entry name" value="DUF4032"/>
    <property type="match status" value="1"/>
</dbReference>
<evidence type="ECO:0000313" key="3">
    <source>
        <dbReference type="Proteomes" id="UP000295662"/>
    </source>
</evidence>
<sequence length="74" mass="8939">MDGTRLRIPIMPAIPANAYIEFKAELEQILRHKWLMSEKENRDIGFERALNEWAQRHRGEWRCERNKKMSRTKG</sequence>
<dbReference type="AlphaFoldDB" id="A0A4R7RK57"/>
<feature type="domain" description="DUF4032" evidence="1">
    <location>
        <begin position="9"/>
        <end position="56"/>
    </location>
</feature>
<evidence type="ECO:0000313" key="2">
    <source>
        <dbReference type="EMBL" id="TDU64577.1"/>
    </source>
</evidence>
<dbReference type="Proteomes" id="UP000295662">
    <property type="component" value="Unassembled WGS sequence"/>
</dbReference>
<dbReference type="InterPro" id="IPR025111">
    <property type="entry name" value="DUF4032"/>
</dbReference>